<keyword evidence="8" id="KW-0698">rRNA processing</keyword>
<dbReference type="Proteomes" id="UP001202479">
    <property type="component" value="Unassembled WGS sequence"/>
</dbReference>
<dbReference type="SUPFAM" id="SSF50978">
    <property type="entry name" value="WD40 repeat-like"/>
    <property type="match status" value="1"/>
</dbReference>
<dbReference type="InterPro" id="IPR015943">
    <property type="entry name" value="WD40/YVTN_repeat-like_dom_sf"/>
</dbReference>
<dbReference type="Pfam" id="PF00400">
    <property type="entry name" value="WD40"/>
    <property type="match status" value="1"/>
</dbReference>
<dbReference type="SMART" id="SM00320">
    <property type="entry name" value="WD40"/>
    <property type="match status" value="5"/>
</dbReference>
<proteinExistence type="inferred from homology"/>
<dbReference type="PANTHER" id="PTHR18763">
    <property type="entry name" value="WD-REPEAT PROTEIN 18"/>
    <property type="match status" value="1"/>
</dbReference>
<dbReference type="PANTHER" id="PTHR18763:SF0">
    <property type="entry name" value="WD REPEAT-CONTAINING PROTEIN 18"/>
    <property type="match status" value="1"/>
</dbReference>
<comment type="similarity">
    <text evidence="2 8">Belongs to the WD repeat IPI3/WDR18 family.</text>
</comment>
<feature type="repeat" description="WD" evidence="7">
    <location>
        <begin position="159"/>
        <end position="192"/>
    </location>
</feature>
<evidence type="ECO:0000256" key="6">
    <source>
        <dbReference type="ARBA" id="ARBA00026229"/>
    </source>
</evidence>
<evidence type="ECO:0000256" key="9">
    <source>
        <dbReference type="SAM" id="Coils"/>
    </source>
</evidence>
<evidence type="ECO:0000256" key="3">
    <source>
        <dbReference type="ARBA" id="ARBA00011141"/>
    </source>
</evidence>
<dbReference type="AlphaFoldDB" id="A0AAI9SXE6"/>
<evidence type="ECO:0000256" key="8">
    <source>
        <dbReference type="RuleBase" id="RU369067"/>
    </source>
</evidence>
<keyword evidence="4 7" id="KW-0853">WD repeat</keyword>
<keyword evidence="9" id="KW-0175">Coiled coil</keyword>
<feature type="coiled-coil region" evidence="9">
    <location>
        <begin position="512"/>
        <end position="539"/>
    </location>
</feature>
<dbReference type="GO" id="GO:0006364">
    <property type="term" value="P:rRNA processing"/>
    <property type="evidence" value="ECO:0007669"/>
    <property type="project" value="UniProtKB-UniRule"/>
</dbReference>
<keyword evidence="8" id="KW-0539">Nucleus</keyword>
<keyword evidence="11" id="KW-1185">Reference proteome</keyword>
<dbReference type="Gene3D" id="2.130.10.10">
    <property type="entry name" value="YVTN repeat-like/Quinoprotein amine dehydrogenase"/>
    <property type="match status" value="2"/>
</dbReference>
<dbReference type="RefSeq" id="XP_049180085.1">
    <property type="nucleotide sequence ID" value="XM_049324133.1"/>
</dbReference>
<comment type="caution">
    <text evidence="10">The sequence shown here is derived from an EMBL/GenBank/DDBJ whole genome shotgun (WGS) entry which is preliminary data.</text>
</comment>
<evidence type="ECO:0000256" key="7">
    <source>
        <dbReference type="PROSITE-ProRule" id="PRU00221"/>
    </source>
</evidence>
<accession>A0AAI9SXE6</accession>
<keyword evidence="5" id="KW-0677">Repeat</keyword>
<protein>
    <recommendedName>
        <fullName evidence="6 8">Pre-rRNA-processing protein IPI3</fullName>
    </recommendedName>
</protein>
<organism evidence="10 11">
    <name type="scientific">Candida oxycetoniae</name>
    <dbReference type="NCBI Taxonomy" id="497107"/>
    <lineage>
        <taxon>Eukaryota</taxon>
        <taxon>Fungi</taxon>
        <taxon>Dikarya</taxon>
        <taxon>Ascomycota</taxon>
        <taxon>Saccharomycotina</taxon>
        <taxon>Pichiomycetes</taxon>
        <taxon>Debaryomycetaceae</taxon>
        <taxon>Candida/Lodderomyces clade</taxon>
        <taxon>Candida</taxon>
    </lineage>
</organism>
<dbReference type="InterPro" id="IPR036322">
    <property type="entry name" value="WD40_repeat_dom_sf"/>
</dbReference>
<dbReference type="PROSITE" id="PS00678">
    <property type="entry name" value="WD_REPEATS_1"/>
    <property type="match status" value="1"/>
</dbReference>
<comment type="function">
    <text evidence="1 8">Component of the RIX1 complex required for processing of ITS2 sequences from 35S pre-rRNA.</text>
</comment>
<evidence type="ECO:0000256" key="2">
    <source>
        <dbReference type="ARBA" id="ARBA00010143"/>
    </source>
</evidence>
<evidence type="ECO:0000256" key="1">
    <source>
        <dbReference type="ARBA" id="ARBA00002355"/>
    </source>
</evidence>
<dbReference type="GO" id="GO:0120330">
    <property type="term" value="C:rixosome complex"/>
    <property type="evidence" value="ECO:0007669"/>
    <property type="project" value="UniProtKB-UniRule"/>
</dbReference>
<sequence length="543" mass="60026">MDEVIFYISQSGDQVEGTKDKSGLSGLSSSSSAIPESFAYIGSIHSSKQYEAFRHASSPLNGTAITGIGAGERIFTCDSKRALINVFIFGKESIDQRLPIPEALTTLHVIHHPNFVNASDKSITHKKPNYRVPWLLCGGSKSGKLYIWEFASGDLLCVKEAHYQGITVIQSSSCGTFLITGGEDARVLIWNLADLVAVYGNVQHNSGGGGGNDDDNGNGDLFHHRLVKPYWSISENTLAITDITLNTAGNLSDLKLYTSSKDATVRIYDISTKQQLTTFVLPDSVECLARDPANRQLYVGLSNGWIKIIPLYKYNQHTSVLEAVGGLDKIITITDDGDNNNNNNNNNTNMFSTIVQHENHKVTKLLVSMDGTSLVSGDASGQVYVSDIVTKQTIKSFPSLKFPIAGLFLKAAPIDMLYSDVRADKKHRMLPPLKRALANNDPMDHYLSMDIPQETETEVDVVDDNISSWLEKKRNEELLFKNLSNVNSTVKTIDIRDNLDNTEAIGILKSKLKKVSEAYTDLRNRHEELIKEHAKLLDKKMET</sequence>
<evidence type="ECO:0000313" key="10">
    <source>
        <dbReference type="EMBL" id="KAI3404340.2"/>
    </source>
</evidence>
<dbReference type="InterPro" id="IPR045227">
    <property type="entry name" value="WDR18/Ipi3/RID3"/>
</dbReference>
<evidence type="ECO:0000313" key="11">
    <source>
        <dbReference type="Proteomes" id="UP001202479"/>
    </source>
</evidence>
<dbReference type="GO" id="GO:0005656">
    <property type="term" value="C:nuclear pre-replicative complex"/>
    <property type="evidence" value="ECO:0007669"/>
    <property type="project" value="TreeGrafter"/>
</dbReference>
<dbReference type="InterPro" id="IPR019775">
    <property type="entry name" value="WD40_repeat_CS"/>
</dbReference>
<comment type="subunit">
    <text evidence="3 8">Component of the RIX1 complex, composed of IPI1, RIX1/IPI2 and IPI3 in a 1:2:2 stoichiometry. The complex interacts (via RIX1) with MDN1 (via its hexameric AAA ATPase ring) and the pre-60S ribosome particles.</text>
</comment>
<dbReference type="EMBL" id="JAHUZD010000104">
    <property type="protein sequence ID" value="KAI3404340.2"/>
    <property type="molecule type" value="Genomic_DNA"/>
</dbReference>
<reference evidence="10" key="1">
    <citation type="journal article" date="2022" name="DNA Res.">
        <title>Genome analysis of five recently described species of the CUG-Ser clade uncovers Candida theae as a new hybrid lineage with pathogenic potential in the Candida parapsilosis species complex.</title>
        <authorList>
            <person name="Mixao V."/>
            <person name="Del Olmo V."/>
            <person name="Hegedusova E."/>
            <person name="Saus E."/>
            <person name="Pryszcz L."/>
            <person name="Cillingova A."/>
            <person name="Nosek J."/>
            <person name="Gabaldon T."/>
        </authorList>
    </citation>
    <scope>NUCLEOTIDE SEQUENCE</scope>
    <source>
        <strain evidence="10">CBS 10844</strain>
    </source>
</reference>
<dbReference type="GO" id="GO:0006261">
    <property type="term" value="P:DNA-templated DNA replication"/>
    <property type="evidence" value="ECO:0007669"/>
    <property type="project" value="TreeGrafter"/>
</dbReference>
<dbReference type="GeneID" id="73380477"/>
<evidence type="ECO:0000256" key="5">
    <source>
        <dbReference type="ARBA" id="ARBA00022737"/>
    </source>
</evidence>
<comment type="subcellular location">
    <subcellularLocation>
        <location evidence="8">Nucleus</location>
    </subcellularLocation>
</comment>
<evidence type="ECO:0000256" key="4">
    <source>
        <dbReference type="ARBA" id="ARBA00022574"/>
    </source>
</evidence>
<dbReference type="PROSITE" id="PS50294">
    <property type="entry name" value="WD_REPEATS_REGION"/>
    <property type="match status" value="1"/>
</dbReference>
<dbReference type="PROSITE" id="PS50082">
    <property type="entry name" value="WD_REPEATS_2"/>
    <property type="match status" value="1"/>
</dbReference>
<name>A0AAI9SXE6_9ASCO</name>
<dbReference type="InterPro" id="IPR001680">
    <property type="entry name" value="WD40_rpt"/>
</dbReference>
<gene>
    <name evidence="10" type="ORF">KGF56_002860</name>
</gene>